<organism evidence="1">
    <name type="scientific">marine metagenome</name>
    <dbReference type="NCBI Taxonomy" id="408172"/>
    <lineage>
        <taxon>unclassified sequences</taxon>
        <taxon>metagenomes</taxon>
        <taxon>ecological metagenomes</taxon>
    </lineage>
</organism>
<name>A0A382JYC4_9ZZZZ</name>
<feature type="non-terminal residue" evidence="1">
    <location>
        <position position="1"/>
    </location>
</feature>
<protein>
    <submittedName>
        <fullName evidence="1">Uncharacterized protein</fullName>
    </submittedName>
</protein>
<reference evidence="1" key="1">
    <citation type="submission" date="2018-05" db="EMBL/GenBank/DDBJ databases">
        <authorList>
            <person name="Lanie J.A."/>
            <person name="Ng W.-L."/>
            <person name="Kazmierczak K.M."/>
            <person name="Andrzejewski T.M."/>
            <person name="Davidsen T.M."/>
            <person name="Wayne K.J."/>
            <person name="Tettelin H."/>
            <person name="Glass J.I."/>
            <person name="Rusch D."/>
            <person name="Podicherti R."/>
            <person name="Tsui H.-C.T."/>
            <person name="Winkler M.E."/>
        </authorList>
    </citation>
    <scope>NUCLEOTIDE SEQUENCE</scope>
</reference>
<gene>
    <name evidence="1" type="ORF">METZ01_LOCUS269984</name>
</gene>
<dbReference type="AlphaFoldDB" id="A0A382JYC4"/>
<dbReference type="EMBL" id="UINC01077210">
    <property type="protein sequence ID" value="SVC17130.1"/>
    <property type="molecule type" value="Genomic_DNA"/>
</dbReference>
<accession>A0A382JYC4</accession>
<sequence>YCIWFNIWWALWGIQDFRNSKWFGHQRGQVGILPVFPFLGRKACFEKFCKCLFAQGMGHIRDI</sequence>
<evidence type="ECO:0000313" key="1">
    <source>
        <dbReference type="EMBL" id="SVC17130.1"/>
    </source>
</evidence>
<feature type="non-terminal residue" evidence="1">
    <location>
        <position position="63"/>
    </location>
</feature>
<proteinExistence type="predicted"/>